<proteinExistence type="predicted"/>
<name>A0A2M4D2T7_ANODA</name>
<dbReference type="EMBL" id="GGFL01007712">
    <property type="protein sequence ID" value="MBW71890.1"/>
    <property type="molecule type" value="Transcribed_RNA"/>
</dbReference>
<sequence length="85" mass="9239">MIPWHGLSVPFRSVALLCLRFDGGGAFSIFSVPIRRVGPSCRPTAFVLCSTRPVRGQQSLRIDHSPLAAPVRLPPGYGSMVFWGS</sequence>
<feature type="chain" id="PRO_5014636854" evidence="1">
    <location>
        <begin position="27"/>
        <end position="85"/>
    </location>
</feature>
<evidence type="ECO:0000256" key="1">
    <source>
        <dbReference type="SAM" id="SignalP"/>
    </source>
</evidence>
<feature type="signal peptide" evidence="1">
    <location>
        <begin position="1"/>
        <end position="26"/>
    </location>
</feature>
<accession>A0A2M4D2T7</accession>
<protein>
    <submittedName>
        <fullName evidence="2">Putative secreted protein</fullName>
    </submittedName>
</protein>
<keyword evidence="1" id="KW-0732">Signal</keyword>
<evidence type="ECO:0000313" key="2">
    <source>
        <dbReference type="EMBL" id="MBW71890.1"/>
    </source>
</evidence>
<organism evidence="2">
    <name type="scientific">Anopheles darlingi</name>
    <name type="common">Mosquito</name>
    <dbReference type="NCBI Taxonomy" id="43151"/>
    <lineage>
        <taxon>Eukaryota</taxon>
        <taxon>Metazoa</taxon>
        <taxon>Ecdysozoa</taxon>
        <taxon>Arthropoda</taxon>
        <taxon>Hexapoda</taxon>
        <taxon>Insecta</taxon>
        <taxon>Pterygota</taxon>
        <taxon>Neoptera</taxon>
        <taxon>Endopterygota</taxon>
        <taxon>Diptera</taxon>
        <taxon>Nematocera</taxon>
        <taxon>Culicoidea</taxon>
        <taxon>Culicidae</taxon>
        <taxon>Anophelinae</taxon>
        <taxon>Anopheles</taxon>
    </lineage>
</organism>
<reference evidence="2" key="1">
    <citation type="submission" date="2018-01" db="EMBL/GenBank/DDBJ databases">
        <title>An insight into the sialome of Amazonian anophelines.</title>
        <authorList>
            <person name="Ribeiro J.M."/>
            <person name="Scarpassa V."/>
            <person name="Calvo E."/>
        </authorList>
    </citation>
    <scope>NUCLEOTIDE SEQUENCE</scope>
</reference>
<dbReference type="AlphaFoldDB" id="A0A2M4D2T7"/>